<protein>
    <submittedName>
        <fullName evidence="1">Uncharacterized protein</fullName>
    </submittedName>
</protein>
<dbReference type="EMBL" id="SDAQ01000133">
    <property type="protein sequence ID" value="KAI3535500.1"/>
    <property type="molecule type" value="Genomic_DNA"/>
</dbReference>
<proteinExistence type="predicted"/>
<sequence length="57" mass="6069">MSLALRITSHTNSDITRMAIESLLCRHPSLPRTLCALLPARDGRGTALYLDGCGTGA</sequence>
<name>A0A9P9X4D8_9PEZI</name>
<organism evidence="1 2">
    <name type="scientific">Colletotrichum abscissum</name>
    <dbReference type="NCBI Taxonomy" id="1671311"/>
    <lineage>
        <taxon>Eukaryota</taxon>
        <taxon>Fungi</taxon>
        <taxon>Dikarya</taxon>
        <taxon>Ascomycota</taxon>
        <taxon>Pezizomycotina</taxon>
        <taxon>Sordariomycetes</taxon>
        <taxon>Hypocreomycetidae</taxon>
        <taxon>Glomerellales</taxon>
        <taxon>Glomerellaceae</taxon>
        <taxon>Colletotrichum</taxon>
        <taxon>Colletotrichum acutatum species complex</taxon>
    </lineage>
</organism>
<evidence type="ECO:0000313" key="1">
    <source>
        <dbReference type="EMBL" id="KAI3535500.1"/>
    </source>
</evidence>
<keyword evidence="2" id="KW-1185">Reference proteome</keyword>
<accession>A0A9P9X4D8</accession>
<reference evidence="1" key="1">
    <citation type="submission" date="2019-01" db="EMBL/GenBank/DDBJ databases">
        <title>Colletotrichum abscissum LGMF1257.</title>
        <authorList>
            <person name="Baroncelli R."/>
        </authorList>
    </citation>
    <scope>NUCLEOTIDE SEQUENCE</scope>
    <source>
        <strain evidence="1">Ca142</strain>
    </source>
</reference>
<dbReference type="Proteomes" id="UP001056436">
    <property type="component" value="Unassembled WGS sequence"/>
</dbReference>
<evidence type="ECO:0000313" key="2">
    <source>
        <dbReference type="Proteomes" id="UP001056436"/>
    </source>
</evidence>
<comment type="caution">
    <text evidence="1">The sequence shown here is derived from an EMBL/GenBank/DDBJ whole genome shotgun (WGS) entry which is preliminary data.</text>
</comment>
<gene>
    <name evidence="1" type="ORF">CABS02_12910</name>
</gene>
<dbReference type="AlphaFoldDB" id="A0A9P9X4D8"/>